<dbReference type="Proteomes" id="UP001487740">
    <property type="component" value="Unassembled WGS sequence"/>
</dbReference>
<evidence type="ECO:0000313" key="1">
    <source>
        <dbReference type="EMBL" id="KAK8399080.1"/>
    </source>
</evidence>
<gene>
    <name evidence="1" type="ORF">O3P69_004267</name>
</gene>
<evidence type="ECO:0000313" key="2">
    <source>
        <dbReference type="Proteomes" id="UP001487740"/>
    </source>
</evidence>
<protein>
    <submittedName>
        <fullName evidence="1">Uncharacterized protein</fullName>
    </submittedName>
</protein>
<accession>A0AAW0UHC4</accession>
<dbReference type="EMBL" id="JARAKH010000012">
    <property type="protein sequence ID" value="KAK8399080.1"/>
    <property type="molecule type" value="Genomic_DNA"/>
</dbReference>
<comment type="caution">
    <text evidence="1">The sequence shown here is derived from an EMBL/GenBank/DDBJ whole genome shotgun (WGS) entry which is preliminary data.</text>
</comment>
<name>A0AAW0UHC4_SCYPA</name>
<organism evidence="1 2">
    <name type="scientific">Scylla paramamosain</name>
    <name type="common">Mud crab</name>
    <dbReference type="NCBI Taxonomy" id="85552"/>
    <lineage>
        <taxon>Eukaryota</taxon>
        <taxon>Metazoa</taxon>
        <taxon>Ecdysozoa</taxon>
        <taxon>Arthropoda</taxon>
        <taxon>Crustacea</taxon>
        <taxon>Multicrustacea</taxon>
        <taxon>Malacostraca</taxon>
        <taxon>Eumalacostraca</taxon>
        <taxon>Eucarida</taxon>
        <taxon>Decapoda</taxon>
        <taxon>Pleocyemata</taxon>
        <taxon>Brachyura</taxon>
        <taxon>Eubrachyura</taxon>
        <taxon>Portunoidea</taxon>
        <taxon>Portunidae</taxon>
        <taxon>Portuninae</taxon>
        <taxon>Scylla</taxon>
    </lineage>
</organism>
<reference evidence="1 2" key="1">
    <citation type="submission" date="2023-03" db="EMBL/GenBank/DDBJ databases">
        <title>High-quality genome of Scylla paramamosain provides insights in environmental adaptation.</title>
        <authorList>
            <person name="Zhang L."/>
        </authorList>
    </citation>
    <scope>NUCLEOTIDE SEQUENCE [LARGE SCALE GENOMIC DNA]</scope>
    <source>
        <strain evidence="1">LZ_2023a</strain>
        <tissue evidence="1">Muscle</tissue>
    </source>
</reference>
<sequence length="354" mass="41538">MAGLRARKKLHMIAAFLLVTFLYLKKGKQLRNYELFLPHQEPKEVWNVLADFSNIAQMNTRIDHWELLDLTESPDSWSYHLVTYEGMVGQWLFGLNENRGEMLVEPVSPPDHYYIQESYLTTSLRGLLLIKNHGITNIRRSQQEGQPGTLVVLDTASDCPLLFHYVCVIETDLNRRVFLANLRDKAAGKVVEQDFTRKAAGKAGWHGELRAAFRVMHCTIHQGTQVDRVFWVDECRHLDSESADDPRRSLQTHAVHYYDSASFNYVCYWYYNAFTNCYDSASFNYVCYCYYNAFTNCYDSASFNYICYYHYNAFTNYYDSASFNYICYYHYNYLINHYDSASFNCTCHNDFNNN</sequence>
<proteinExistence type="predicted"/>
<dbReference type="AlphaFoldDB" id="A0AAW0UHC4"/>
<keyword evidence="2" id="KW-1185">Reference proteome</keyword>